<feature type="region of interest" description="Disordered" evidence="1">
    <location>
        <begin position="356"/>
        <end position="398"/>
    </location>
</feature>
<dbReference type="STRING" id="1291764.GCA_001311235_01238"/>
<feature type="region of interest" description="Disordered" evidence="1">
    <location>
        <begin position="79"/>
        <end position="137"/>
    </location>
</feature>
<dbReference type="AlphaFoldDB" id="A0A2A5RNJ4"/>
<evidence type="ECO:0000313" key="4">
    <source>
        <dbReference type="Proteomes" id="UP000218181"/>
    </source>
</evidence>
<dbReference type="InterPro" id="IPR044929">
    <property type="entry name" value="DNA/RNA_non-sp_Endonuclease_sf"/>
</dbReference>
<feature type="compositionally biased region" description="Low complexity" evidence="1">
    <location>
        <begin position="362"/>
        <end position="382"/>
    </location>
</feature>
<feature type="transmembrane region" description="Helical" evidence="2">
    <location>
        <begin position="47"/>
        <end position="66"/>
    </location>
</feature>
<keyword evidence="2" id="KW-0472">Membrane</keyword>
<reference evidence="3 4" key="1">
    <citation type="submission" date="2014-12" db="EMBL/GenBank/DDBJ databases">
        <title>Draft genome sequences of 10 type strains of Lactococcus.</title>
        <authorList>
            <person name="Sun Z."/>
            <person name="Zhong Z."/>
            <person name="Liu W."/>
            <person name="Zhang W."/>
            <person name="Zhang H."/>
        </authorList>
    </citation>
    <scope>NUCLEOTIDE SEQUENCE [LARGE SCALE GENOMIC DNA]</scope>
    <source>
        <strain evidence="3 4">JCM 16395</strain>
    </source>
</reference>
<evidence type="ECO:0000256" key="1">
    <source>
        <dbReference type="SAM" id="MobiDB-lite"/>
    </source>
</evidence>
<keyword evidence="4" id="KW-1185">Reference proteome</keyword>
<dbReference type="Proteomes" id="UP000218181">
    <property type="component" value="Unassembled WGS sequence"/>
</dbReference>
<dbReference type="Gene3D" id="3.40.570.10">
    <property type="entry name" value="Extracellular Endonuclease, subunit A"/>
    <property type="match status" value="1"/>
</dbReference>
<dbReference type="EMBL" id="JXJU01000002">
    <property type="protein sequence ID" value="PCS00913.1"/>
    <property type="molecule type" value="Genomic_DNA"/>
</dbReference>
<protein>
    <submittedName>
        <fullName evidence="3">Uncharacterized protein</fullName>
    </submittedName>
</protein>
<feature type="compositionally biased region" description="Polar residues" evidence="1">
    <location>
        <begin position="86"/>
        <end position="96"/>
    </location>
</feature>
<keyword evidence="2" id="KW-0812">Transmembrane</keyword>
<name>A0A2A5RNJ4_9LACT</name>
<feature type="compositionally biased region" description="Low complexity" evidence="1">
    <location>
        <begin position="97"/>
        <end position="123"/>
    </location>
</feature>
<proteinExistence type="predicted"/>
<sequence>MMRQKYKKGSKKNWWIWMIGILFFPVVCLIGAIKMFWKFKNTGQKRWIIGVIPLALISLFGFIAYGEAFTHPESVPTHETKLAKSLESSPSRTETNSSPSKKSSSSRPSSSQERISSSSISSSVKVPRTSLQTSSSSDDEVFQKLLEYTNAESAGPTQNYYWENGQAKLSGFESLHSGQYSFSSDGQGRSSVARAVLNDSEFKNSQGSRQGDPLAPPYWPTNSKTEISFALTGRTYHGYLYNRSHSIADSLLGVASYTSKFNFTTGTRSQNVGANQNGGMRFPEELVENYWRAHPNTSNTVSYQTRPVYYRDEVIPRGSIVDIKSSDNKIDVEIIVINSAEGISIDYRQTGASNVVTRTRQSSEIPKTSTSTPPSSTITSTEAVPKLSPKPAPAPKPTTSYRQINGWYVANSGTVFVHQKSNRYYSRVKNPSNYFILTLAEAQGRNAVPAKGGNAYAQP</sequence>
<feature type="transmembrane region" description="Helical" evidence="2">
    <location>
        <begin position="14"/>
        <end position="35"/>
    </location>
</feature>
<keyword evidence="2" id="KW-1133">Transmembrane helix</keyword>
<evidence type="ECO:0000313" key="3">
    <source>
        <dbReference type="EMBL" id="PCS00913.1"/>
    </source>
</evidence>
<organism evidence="3 4">
    <name type="scientific">Lactococcus fujiensis JCM 16395</name>
    <dbReference type="NCBI Taxonomy" id="1291764"/>
    <lineage>
        <taxon>Bacteria</taxon>
        <taxon>Bacillati</taxon>
        <taxon>Bacillota</taxon>
        <taxon>Bacilli</taxon>
        <taxon>Lactobacillales</taxon>
        <taxon>Streptococcaceae</taxon>
        <taxon>Lactococcus</taxon>
    </lineage>
</organism>
<gene>
    <name evidence="3" type="ORF">RT41_GL000703</name>
</gene>
<evidence type="ECO:0000256" key="2">
    <source>
        <dbReference type="SAM" id="Phobius"/>
    </source>
</evidence>
<comment type="caution">
    <text evidence="3">The sequence shown here is derived from an EMBL/GenBank/DDBJ whole genome shotgun (WGS) entry which is preliminary data.</text>
</comment>
<accession>A0A2A5RNJ4</accession>